<dbReference type="InterPro" id="IPR010583">
    <property type="entry name" value="MipA"/>
</dbReference>
<evidence type="ECO:0000256" key="2">
    <source>
        <dbReference type="ARBA" id="ARBA00005722"/>
    </source>
</evidence>
<comment type="similarity">
    <text evidence="2">Belongs to the MipA/OmpV family.</text>
</comment>
<comment type="subcellular location">
    <subcellularLocation>
        <location evidence="1">Cell outer membrane</location>
    </subcellularLocation>
</comment>
<evidence type="ECO:0000256" key="4">
    <source>
        <dbReference type="ARBA" id="ARBA00023136"/>
    </source>
</evidence>
<evidence type="ECO:0000256" key="5">
    <source>
        <dbReference type="ARBA" id="ARBA00023237"/>
    </source>
</evidence>
<dbReference type="PANTHER" id="PTHR38776:SF1">
    <property type="entry name" value="MLTA-INTERACTING PROTEIN-RELATED"/>
    <property type="match status" value="1"/>
</dbReference>
<feature type="signal peptide" evidence="6">
    <location>
        <begin position="1"/>
        <end position="36"/>
    </location>
</feature>
<organism evidence="7 8">
    <name type="scientific">Billgrantia endophytica</name>
    <dbReference type="NCBI Taxonomy" id="2033802"/>
    <lineage>
        <taxon>Bacteria</taxon>
        <taxon>Pseudomonadati</taxon>
        <taxon>Pseudomonadota</taxon>
        <taxon>Gammaproteobacteria</taxon>
        <taxon>Oceanospirillales</taxon>
        <taxon>Halomonadaceae</taxon>
        <taxon>Billgrantia</taxon>
    </lineage>
</organism>
<feature type="chain" id="PRO_5014860220" evidence="6">
    <location>
        <begin position="37"/>
        <end position="274"/>
    </location>
</feature>
<dbReference type="Proteomes" id="UP000235803">
    <property type="component" value="Unassembled WGS sequence"/>
</dbReference>
<dbReference type="OrthoDB" id="8562138at2"/>
<keyword evidence="3 6" id="KW-0732">Signal</keyword>
<evidence type="ECO:0000313" key="7">
    <source>
        <dbReference type="EMBL" id="PMR77897.1"/>
    </source>
</evidence>
<accession>A0A2N7UBT2</accession>
<dbReference type="EMBL" id="PNRF01000002">
    <property type="protein sequence ID" value="PMR77897.1"/>
    <property type="molecule type" value="Genomic_DNA"/>
</dbReference>
<keyword evidence="4" id="KW-0472">Membrane</keyword>
<evidence type="ECO:0000313" key="8">
    <source>
        <dbReference type="Proteomes" id="UP000235803"/>
    </source>
</evidence>
<sequence length="274" mass="29989">MLLSPPLALIRHGSAPRMAAVSVLAVVLCASVTSMAGEPTDARSSSTSWGLGLGVMSRQEPYTGIGRDNTPVPLLQFENQYIHLFGPQIEFKLPSLDISNSQQFNFGIVGKYDGRGYEEDDAPILNGMSKRKGGFWAGGKLEWSSDLVDVSAEWLADASGNSNGQVVNLGLERTWRFGNHVLLTPHVGASWQDEKTVDYYFGVRDSEARMDRPAYTGESATNIEAGVRGVYMFNKHHSVLMGVEVTSLADEIKDSPLVDRSTANSVFLGYIYRF</sequence>
<gene>
    <name evidence="7" type="ORF">C1H69_00870</name>
</gene>
<keyword evidence="8" id="KW-1185">Reference proteome</keyword>
<dbReference type="PANTHER" id="PTHR38776">
    <property type="entry name" value="MLTA-INTERACTING PROTEIN-RELATED"/>
    <property type="match status" value="1"/>
</dbReference>
<dbReference type="Pfam" id="PF06629">
    <property type="entry name" value="MipA"/>
    <property type="match status" value="1"/>
</dbReference>
<keyword evidence="5" id="KW-0998">Cell outer membrane</keyword>
<dbReference type="GO" id="GO:0009279">
    <property type="term" value="C:cell outer membrane"/>
    <property type="evidence" value="ECO:0007669"/>
    <property type="project" value="UniProtKB-SubCell"/>
</dbReference>
<name>A0A2N7UBT2_9GAMM</name>
<dbReference type="AlphaFoldDB" id="A0A2N7UBT2"/>
<protein>
    <submittedName>
        <fullName evidence="7">MipA/OmpV family protein</fullName>
    </submittedName>
</protein>
<proteinExistence type="inferred from homology"/>
<evidence type="ECO:0000256" key="3">
    <source>
        <dbReference type="ARBA" id="ARBA00022729"/>
    </source>
</evidence>
<evidence type="ECO:0000256" key="1">
    <source>
        <dbReference type="ARBA" id="ARBA00004442"/>
    </source>
</evidence>
<evidence type="ECO:0000256" key="6">
    <source>
        <dbReference type="SAM" id="SignalP"/>
    </source>
</evidence>
<comment type="caution">
    <text evidence="7">The sequence shown here is derived from an EMBL/GenBank/DDBJ whole genome shotgun (WGS) entry which is preliminary data.</text>
</comment>
<reference evidence="7 8" key="1">
    <citation type="submission" date="2018-01" db="EMBL/GenBank/DDBJ databases">
        <title>Halomonas endophytica sp. nov., isolated from storage liquid in the stems of Populus euphratica.</title>
        <authorList>
            <person name="Chen C."/>
        </authorList>
    </citation>
    <scope>NUCLEOTIDE SEQUENCE [LARGE SCALE GENOMIC DNA]</scope>
    <source>
        <strain evidence="7 8">MC28</strain>
    </source>
</reference>